<evidence type="ECO:0000256" key="3">
    <source>
        <dbReference type="ARBA" id="ARBA00022722"/>
    </source>
</evidence>
<feature type="compositionally biased region" description="Basic and acidic residues" evidence="6">
    <location>
        <begin position="16"/>
        <end position="32"/>
    </location>
</feature>
<evidence type="ECO:0000256" key="5">
    <source>
        <dbReference type="HAMAP-Rule" id="MF_00651"/>
    </source>
</evidence>
<organism evidence="8 9">
    <name type="scientific">Phormidesmis priestleyi Ana</name>
    <dbReference type="NCBI Taxonomy" id="1666911"/>
    <lineage>
        <taxon>Bacteria</taxon>
        <taxon>Bacillati</taxon>
        <taxon>Cyanobacteriota</taxon>
        <taxon>Cyanophyceae</taxon>
        <taxon>Leptolyngbyales</taxon>
        <taxon>Leptolyngbyaceae</taxon>
        <taxon>Phormidesmis</taxon>
    </lineage>
</organism>
<dbReference type="Proteomes" id="UP000050465">
    <property type="component" value="Unassembled WGS sequence"/>
</dbReference>
<dbReference type="STRING" id="1666911.HLUCCA11_08340"/>
<keyword evidence="3 5" id="KW-0540">Nuclease</keyword>
<comment type="function">
    <text evidence="5">Could be a nuclease involved in processing of the 5'-end of pre-16S rRNA.</text>
</comment>
<reference evidence="8 9" key="1">
    <citation type="submission" date="2015-09" db="EMBL/GenBank/DDBJ databases">
        <title>Identification and resolution of microdiversity through metagenomic sequencing of parallel consortia.</title>
        <authorList>
            <person name="Nelson W.C."/>
            <person name="Romine M.F."/>
            <person name="Lindemann S.R."/>
        </authorList>
    </citation>
    <scope>NUCLEOTIDE SEQUENCE [LARGE SCALE GENOMIC DNA]</scope>
    <source>
        <strain evidence="8">Ana</strain>
    </source>
</reference>
<dbReference type="EMBL" id="LJZR01000009">
    <property type="protein sequence ID" value="KPQ35894.1"/>
    <property type="molecule type" value="Genomic_DNA"/>
</dbReference>
<keyword evidence="4 5" id="KW-0378">Hydrolase</keyword>
<gene>
    <name evidence="8" type="primary">ruvX</name>
    <name evidence="8" type="ORF">HLUCCA11_08340</name>
</gene>
<dbReference type="PANTHER" id="PTHR33317">
    <property type="entry name" value="POLYNUCLEOTIDYL TRANSFERASE, RIBONUCLEASE H-LIKE SUPERFAMILY PROTEIN"/>
    <property type="match status" value="1"/>
</dbReference>
<name>A0A0P8DH50_9CYAN</name>
<comment type="similarity">
    <text evidence="5">Belongs to the YqgF HJR family.</text>
</comment>
<comment type="caution">
    <text evidence="8">The sequence shown here is derived from an EMBL/GenBank/DDBJ whole genome shotgun (WGS) entry which is preliminary data.</text>
</comment>
<feature type="domain" description="YqgF/RNase H-like" evidence="7">
    <location>
        <begin position="38"/>
        <end position="141"/>
    </location>
</feature>
<dbReference type="SUPFAM" id="SSF53098">
    <property type="entry name" value="Ribonuclease H-like"/>
    <property type="match status" value="1"/>
</dbReference>
<accession>A0A0P8DH50</accession>
<dbReference type="InterPro" id="IPR006641">
    <property type="entry name" value="YqgF/RNaseH-like_dom"/>
</dbReference>
<dbReference type="CDD" id="cd16964">
    <property type="entry name" value="YqgF"/>
    <property type="match status" value="1"/>
</dbReference>
<dbReference type="GO" id="GO:0005829">
    <property type="term" value="C:cytosol"/>
    <property type="evidence" value="ECO:0007669"/>
    <property type="project" value="TreeGrafter"/>
</dbReference>
<comment type="subcellular location">
    <subcellularLocation>
        <location evidence="5">Cytoplasm</location>
    </subcellularLocation>
</comment>
<feature type="compositionally biased region" description="Polar residues" evidence="6">
    <location>
        <begin position="1"/>
        <end position="10"/>
    </location>
</feature>
<keyword evidence="2 5" id="KW-0690">Ribosome biogenesis</keyword>
<dbReference type="EC" id="3.1.-.-" evidence="5"/>
<dbReference type="PANTHER" id="PTHR33317:SF4">
    <property type="entry name" value="POLYNUCLEOTIDYL TRANSFERASE, RIBONUCLEASE H-LIKE SUPERFAMILY PROTEIN"/>
    <property type="match status" value="1"/>
</dbReference>
<dbReference type="NCBIfam" id="TIGR00250">
    <property type="entry name" value="RNAse_H_YqgF"/>
    <property type="match status" value="1"/>
</dbReference>
<dbReference type="HAMAP" id="MF_00651">
    <property type="entry name" value="Nuclease_YqgF"/>
    <property type="match status" value="1"/>
</dbReference>
<evidence type="ECO:0000256" key="4">
    <source>
        <dbReference type="ARBA" id="ARBA00022801"/>
    </source>
</evidence>
<sequence>MAKYQTTTARVLTDPKPVDPKPVDPKSTDPKRINPKHVSALGLDLGAKRIGVAGCDRTGLIASGLTTLHCKNCKSFESVIDSLRQLVAERDVDLLVVGLPYTLDGEVGKQAKKIQKQARKLSQALNLPIEFVDERLTSFAAEQMMIENRQSLTKEKALIDRKAAAIILQQWLDERKIAEGDNFAHPS</sequence>
<keyword evidence="1 5" id="KW-0963">Cytoplasm</keyword>
<evidence type="ECO:0000313" key="8">
    <source>
        <dbReference type="EMBL" id="KPQ35894.1"/>
    </source>
</evidence>
<evidence type="ECO:0000313" key="9">
    <source>
        <dbReference type="Proteomes" id="UP000050465"/>
    </source>
</evidence>
<dbReference type="InterPro" id="IPR012337">
    <property type="entry name" value="RNaseH-like_sf"/>
</dbReference>
<feature type="region of interest" description="Disordered" evidence="6">
    <location>
        <begin position="1"/>
        <end position="33"/>
    </location>
</feature>
<dbReference type="InterPro" id="IPR005227">
    <property type="entry name" value="YqgF"/>
</dbReference>
<dbReference type="PATRIC" id="fig|1666911.3.peg.4045"/>
<evidence type="ECO:0000256" key="6">
    <source>
        <dbReference type="SAM" id="MobiDB-lite"/>
    </source>
</evidence>
<dbReference type="Gene3D" id="3.30.420.140">
    <property type="entry name" value="YqgF/RNase H-like domain"/>
    <property type="match status" value="1"/>
</dbReference>
<evidence type="ECO:0000256" key="1">
    <source>
        <dbReference type="ARBA" id="ARBA00022490"/>
    </source>
</evidence>
<dbReference type="InterPro" id="IPR037027">
    <property type="entry name" value="YqgF/RNaseH-like_dom_sf"/>
</dbReference>
<protein>
    <recommendedName>
        <fullName evidence="5">Putative pre-16S rRNA nuclease</fullName>
        <ecNumber evidence="5">3.1.-.-</ecNumber>
    </recommendedName>
</protein>
<evidence type="ECO:0000256" key="2">
    <source>
        <dbReference type="ARBA" id="ARBA00022517"/>
    </source>
</evidence>
<dbReference type="GO" id="GO:0000967">
    <property type="term" value="P:rRNA 5'-end processing"/>
    <property type="evidence" value="ECO:0007669"/>
    <property type="project" value="UniProtKB-UniRule"/>
</dbReference>
<dbReference type="AlphaFoldDB" id="A0A0P8DH50"/>
<proteinExistence type="inferred from homology"/>
<evidence type="ECO:0000259" key="7">
    <source>
        <dbReference type="SMART" id="SM00732"/>
    </source>
</evidence>
<dbReference type="GO" id="GO:0004518">
    <property type="term" value="F:nuclease activity"/>
    <property type="evidence" value="ECO:0007669"/>
    <property type="project" value="UniProtKB-KW"/>
</dbReference>
<dbReference type="Pfam" id="PF03652">
    <property type="entry name" value="RuvX"/>
    <property type="match status" value="1"/>
</dbReference>
<dbReference type="SMART" id="SM00732">
    <property type="entry name" value="YqgFc"/>
    <property type="match status" value="1"/>
</dbReference>
<dbReference type="GO" id="GO:0016788">
    <property type="term" value="F:hydrolase activity, acting on ester bonds"/>
    <property type="evidence" value="ECO:0007669"/>
    <property type="project" value="UniProtKB-UniRule"/>
</dbReference>